<dbReference type="Gene3D" id="3.40.50.720">
    <property type="entry name" value="NAD(P)-binding Rossmann-like Domain"/>
    <property type="match status" value="1"/>
</dbReference>
<reference evidence="5 6" key="2">
    <citation type="submission" date="2020-06" db="EMBL/GenBank/DDBJ databases">
        <title>Antribacter stalactiti gen. nov., sp. nov., a new member of the family Nacardiaceae isolated from a cave.</title>
        <authorList>
            <person name="Kim I.S."/>
        </authorList>
    </citation>
    <scope>NUCLEOTIDE SEQUENCE [LARGE SCALE GENOMIC DNA]</scope>
    <source>
        <strain evidence="5 6">YC2-7</strain>
    </source>
</reference>
<accession>A0A848K8H1</accession>
<dbReference type="PANTHER" id="PTHR24322:SF736">
    <property type="entry name" value="RETINOL DEHYDROGENASE 10"/>
    <property type="match status" value="1"/>
</dbReference>
<comment type="caution">
    <text evidence="5">The sequence shown here is derived from an EMBL/GenBank/DDBJ whole genome shotgun (WGS) entry which is preliminary data.</text>
</comment>
<dbReference type="Proteomes" id="UP000535543">
    <property type="component" value="Unassembled WGS sequence"/>
</dbReference>
<evidence type="ECO:0000256" key="1">
    <source>
        <dbReference type="ARBA" id="ARBA00006484"/>
    </source>
</evidence>
<dbReference type="GO" id="GO:0016616">
    <property type="term" value="F:oxidoreductase activity, acting on the CH-OH group of donors, NAD or NADP as acceptor"/>
    <property type="evidence" value="ECO:0007669"/>
    <property type="project" value="TreeGrafter"/>
</dbReference>
<dbReference type="PROSITE" id="PS00061">
    <property type="entry name" value="ADH_SHORT"/>
    <property type="match status" value="1"/>
</dbReference>
<dbReference type="PRINTS" id="PR00081">
    <property type="entry name" value="GDHRDH"/>
</dbReference>
<protein>
    <submittedName>
        <fullName evidence="5">SDR family NAD(P)-dependent oxidoreductase</fullName>
    </submittedName>
</protein>
<dbReference type="InterPro" id="IPR036291">
    <property type="entry name" value="NAD(P)-bd_dom_sf"/>
</dbReference>
<dbReference type="EMBL" id="VCQU01000002">
    <property type="protein sequence ID" value="NMN94751.1"/>
    <property type="molecule type" value="Genomic_DNA"/>
</dbReference>
<dbReference type="InterPro" id="IPR057326">
    <property type="entry name" value="KR_dom"/>
</dbReference>
<dbReference type="SUPFAM" id="SSF51735">
    <property type="entry name" value="NAD(P)-binding Rossmann-fold domains"/>
    <property type="match status" value="1"/>
</dbReference>
<feature type="domain" description="Ketoreductase" evidence="4">
    <location>
        <begin position="13"/>
        <end position="194"/>
    </location>
</feature>
<gene>
    <name evidence="5" type="ORF">FGL95_06845</name>
</gene>
<organism evidence="5 6">
    <name type="scientific">Antrihabitans stalactiti</name>
    <dbReference type="NCBI Taxonomy" id="2584121"/>
    <lineage>
        <taxon>Bacteria</taxon>
        <taxon>Bacillati</taxon>
        <taxon>Actinomycetota</taxon>
        <taxon>Actinomycetes</taxon>
        <taxon>Mycobacteriales</taxon>
        <taxon>Nocardiaceae</taxon>
        <taxon>Antrihabitans</taxon>
    </lineage>
</organism>
<proteinExistence type="inferred from homology"/>
<keyword evidence="2" id="KW-0560">Oxidoreductase</keyword>
<evidence type="ECO:0000256" key="3">
    <source>
        <dbReference type="RuleBase" id="RU000363"/>
    </source>
</evidence>
<dbReference type="CDD" id="cd05233">
    <property type="entry name" value="SDR_c"/>
    <property type="match status" value="1"/>
</dbReference>
<sequence length="286" mass="29458">MVRDMSSHSLAGLSVAISGGARGIGREIAVAFVDAGARVAIGDIAADAAQATATELGNGVVAYPLDVTDPDGFAHFLDQAEAALGPLDVLVNNAGIMPIGPFLAESDNVTDRVLDIDVRGVLTGTKLAGQRFHERGAGHVVNIASIMGTLASPNAASYCAAKFAIVGFGQALRQEWRGTGVHITTICPGFVRTELISGMKANKAMEKLAMVDPDAVAAAVLAAIESGRSRQVFVPKSAAAIVKGSNTLPNDVRDTLFRLAGGNSVTETMDLEARAAYQSRVDGAVS</sequence>
<dbReference type="PANTHER" id="PTHR24322">
    <property type="entry name" value="PKSB"/>
    <property type="match status" value="1"/>
</dbReference>
<dbReference type="InterPro" id="IPR020904">
    <property type="entry name" value="Sc_DH/Rdtase_CS"/>
</dbReference>
<dbReference type="PRINTS" id="PR00080">
    <property type="entry name" value="SDRFAMILY"/>
</dbReference>
<keyword evidence="6" id="KW-1185">Reference proteome</keyword>
<dbReference type="AlphaFoldDB" id="A0A848K8H1"/>
<dbReference type="Pfam" id="PF00106">
    <property type="entry name" value="adh_short"/>
    <property type="match status" value="1"/>
</dbReference>
<evidence type="ECO:0000313" key="5">
    <source>
        <dbReference type="EMBL" id="NMN94751.1"/>
    </source>
</evidence>
<dbReference type="InterPro" id="IPR002347">
    <property type="entry name" value="SDR_fam"/>
</dbReference>
<comment type="similarity">
    <text evidence="1 3">Belongs to the short-chain dehydrogenases/reductases (SDR) family.</text>
</comment>
<name>A0A848K8H1_9NOCA</name>
<evidence type="ECO:0000313" key="6">
    <source>
        <dbReference type="Proteomes" id="UP000535543"/>
    </source>
</evidence>
<dbReference type="SMART" id="SM00822">
    <property type="entry name" value="PKS_KR"/>
    <property type="match status" value="1"/>
</dbReference>
<evidence type="ECO:0000256" key="2">
    <source>
        <dbReference type="ARBA" id="ARBA00023002"/>
    </source>
</evidence>
<evidence type="ECO:0000259" key="4">
    <source>
        <dbReference type="SMART" id="SM00822"/>
    </source>
</evidence>
<dbReference type="NCBIfam" id="NF005878">
    <property type="entry name" value="PRK07825.1"/>
    <property type="match status" value="1"/>
</dbReference>
<reference evidence="5 6" key="1">
    <citation type="submission" date="2019-05" db="EMBL/GenBank/DDBJ databases">
        <authorList>
            <person name="Lee S.D."/>
        </authorList>
    </citation>
    <scope>NUCLEOTIDE SEQUENCE [LARGE SCALE GENOMIC DNA]</scope>
    <source>
        <strain evidence="5 6">YC2-7</strain>
    </source>
</reference>